<evidence type="ECO:0000259" key="1">
    <source>
        <dbReference type="Pfam" id="PF08874"/>
    </source>
</evidence>
<evidence type="ECO:0008006" key="5">
    <source>
        <dbReference type="Google" id="ProtNLM"/>
    </source>
</evidence>
<sequence>MESIGERLKELNDYEARKLLNELLELSLSRLDHEDKGQKTLAKYVSDLFSSHIAEAMSRRLAEEQRKTTVHLIFGLSAAGSLKVSLSKLGRRMENEVIAFNEVFSTGPIHGLEHAEGQRYRDMWLAERLRNHAFYQLANRDHQIERIIERLSAIPEGKSIDIWCADNAHDQIGLRFALHILRGKRNAIRVINVSEQSGLAAAKEKRIYALGLLNLDAYMQIIEQSKSAAALSDDNRKQYEMAWQKLSDQKDTLRFWENGEVRAATEEELDSMLLEAVKRLESQAINDGYVRAGAVIGDLQEHVDQLIDFGFMEYRLWHLISEGTLSFRGLPIAMHQYEVRIKRRNKE</sequence>
<dbReference type="Pfam" id="PF12395">
    <property type="entry name" value="DUF3658"/>
    <property type="match status" value="1"/>
</dbReference>
<evidence type="ECO:0000259" key="2">
    <source>
        <dbReference type="Pfam" id="PF12395"/>
    </source>
</evidence>
<reference evidence="3 4" key="1">
    <citation type="submission" date="2020-08" db="EMBL/GenBank/DDBJ databases">
        <title>Genomic Encyclopedia of Type Strains, Phase III (KMG-III): the genomes of soil and plant-associated and newly described type strains.</title>
        <authorList>
            <person name="Whitman W."/>
        </authorList>
    </citation>
    <scope>NUCLEOTIDE SEQUENCE [LARGE SCALE GENOMIC DNA]</scope>
    <source>
        <strain evidence="3 4">CECT 8234</strain>
    </source>
</reference>
<gene>
    <name evidence="3" type="ORF">FHS16_004299</name>
</gene>
<comment type="caution">
    <text evidence="3">The sequence shown here is derived from an EMBL/GenBank/DDBJ whole genome shotgun (WGS) entry which is preliminary data.</text>
</comment>
<dbReference type="AlphaFoldDB" id="A0A7W5CAL8"/>
<protein>
    <recommendedName>
        <fullName evidence="5">DUF1835 domain-containing protein</fullName>
    </recommendedName>
</protein>
<evidence type="ECO:0000313" key="3">
    <source>
        <dbReference type="EMBL" id="MBB3154217.1"/>
    </source>
</evidence>
<dbReference type="RefSeq" id="WP_183567267.1">
    <property type="nucleotide sequence ID" value="NZ_CBCSLB010000016.1"/>
</dbReference>
<dbReference type="EMBL" id="JACHXW010000015">
    <property type="protein sequence ID" value="MBB3154217.1"/>
    <property type="molecule type" value="Genomic_DNA"/>
</dbReference>
<feature type="domain" description="DUF1835" evidence="1">
    <location>
        <begin position="70"/>
        <end position="193"/>
    </location>
</feature>
<dbReference type="InterPro" id="IPR014973">
    <property type="entry name" value="DUF1835"/>
</dbReference>
<proteinExistence type="predicted"/>
<keyword evidence="4" id="KW-1185">Reference proteome</keyword>
<feature type="domain" description="DUF3658" evidence="2">
    <location>
        <begin position="226"/>
        <end position="338"/>
    </location>
</feature>
<accession>A0A7W5CAL8</accession>
<dbReference type="InterPro" id="IPR022123">
    <property type="entry name" value="DUF3658"/>
</dbReference>
<dbReference type="Proteomes" id="UP000518605">
    <property type="component" value="Unassembled WGS sequence"/>
</dbReference>
<dbReference type="Pfam" id="PF08874">
    <property type="entry name" value="DUF1835"/>
    <property type="match status" value="1"/>
</dbReference>
<organism evidence="3 4">
    <name type="scientific">Paenibacillus endophyticus</name>
    <dbReference type="NCBI Taxonomy" id="1294268"/>
    <lineage>
        <taxon>Bacteria</taxon>
        <taxon>Bacillati</taxon>
        <taxon>Bacillota</taxon>
        <taxon>Bacilli</taxon>
        <taxon>Bacillales</taxon>
        <taxon>Paenibacillaceae</taxon>
        <taxon>Paenibacillus</taxon>
    </lineage>
</organism>
<evidence type="ECO:0000313" key="4">
    <source>
        <dbReference type="Proteomes" id="UP000518605"/>
    </source>
</evidence>
<name>A0A7W5CAL8_9BACL</name>